<comment type="cofactor">
    <cofactor evidence="1">
        <name>Ca(2+)</name>
        <dbReference type="ChEBI" id="CHEBI:29108"/>
    </cofactor>
</comment>
<feature type="chain" id="PRO_5046281666" evidence="9">
    <location>
        <begin position="32"/>
        <end position="696"/>
    </location>
</feature>
<evidence type="ECO:0000256" key="4">
    <source>
        <dbReference type="ARBA" id="ARBA00022801"/>
    </source>
</evidence>
<gene>
    <name evidence="11" type="ORF">ACFQBT_03075</name>
</gene>
<evidence type="ECO:0000256" key="9">
    <source>
        <dbReference type="SAM" id="SignalP"/>
    </source>
</evidence>
<dbReference type="InterPro" id="IPR015366">
    <property type="entry name" value="S53_propep"/>
</dbReference>
<keyword evidence="2 11" id="KW-0645">Protease</keyword>
<dbReference type="CDD" id="cd04056">
    <property type="entry name" value="Peptidases_S53"/>
    <property type="match status" value="1"/>
</dbReference>
<reference evidence="12" key="1">
    <citation type="journal article" date="2019" name="Int. J. Syst. Evol. Microbiol.">
        <title>The Global Catalogue of Microorganisms (GCM) 10K type strain sequencing project: providing services to taxonomists for standard genome sequencing and annotation.</title>
        <authorList>
            <consortium name="The Broad Institute Genomics Platform"/>
            <consortium name="The Broad Institute Genome Sequencing Center for Infectious Disease"/>
            <person name="Wu L."/>
            <person name="Ma J."/>
        </authorList>
    </citation>
    <scope>NUCLEOTIDE SEQUENCE [LARGE SCALE GENOMIC DNA]</scope>
    <source>
        <strain evidence="12">NBRC 106593</strain>
    </source>
</reference>
<dbReference type="RefSeq" id="WP_377820328.1">
    <property type="nucleotide sequence ID" value="NZ_JBHSWJ010000002.1"/>
</dbReference>
<evidence type="ECO:0000256" key="2">
    <source>
        <dbReference type="ARBA" id="ARBA00022670"/>
    </source>
</evidence>
<feature type="region of interest" description="Disordered" evidence="8">
    <location>
        <begin position="676"/>
        <end position="696"/>
    </location>
</feature>
<dbReference type="PROSITE" id="PS00138">
    <property type="entry name" value="SUBTILASE_SER"/>
    <property type="match status" value="1"/>
</dbReference>
<keyword evidence="7" id="KW-0865">Zymogen</keyword>
<dbReference type="CDD" id="cd11377">
    <property type="entry name" value="Pro-peptidase_S53"/>
    <property type="match status" value="1"/>
</dbReference>
<keyword evidence="4" id="KW-0378">Hydrolase</keyword>
<dbReference type="InterPro" id="IPR030400">
    <property type="entry name" value="Sedolisin_dom"/>
</dbReference>
<evidence type="ECO:0000256" key="1">
    <source>
        <dbReference type="ARBA" id="ARBA00001913"/>
    </source>
</evidence>
<keyword evidence="9" id="KW-0732">Signal</keyword>
<dbReference type="SUPFAM" id="SSF52743">
    <property type="entry name" value="Subtilisin-like"/>
    <property type="match status" value="1"/>
</dbReference>
<dbReference type="SMART" id="SM00944">
    <property type="entry name" value="Pro-kuma_activ"/>
    <property type="match status" value="1"/>
</dbReference>
<evidence type="ECO:0000256" key="6">
    <source>
        <dbReference type="ARBA" id="ARBA00022837"/>
    </source>
</evidence>
<dbReference type="GO" id="GO:0006508">
    <property type="term" value="P:proteolysis"/>
    <property type="evidence" value="ECO:0007669"/>
    <property type="project" value="UniProtKB-KW"/>
</dbReference>
<keyword evidence="6" id="KW-0106">Calcium</keyword>
<dbReference type="Pfam" id="PF00082">
    <property type="entry name" value="Peptidase_S8"/>
    <property type="match status" value="1"/>
</dbReference>
<evidence type="ECO:0000256" key="3">
    <source>
        <dbReference type="ARBA" id="ARBA00022723"/>
    </source>
</evidence>
<dbReference type="Pfam" id="PF09286">
    <property type="entry name" value="Pro-kuma_activ"/>
    <property type="match status" value="1"/>
</dbReference>
<dbReference type="PANTHER" id="PTHR14218">
    <property type="entry name" value="PROTEASE S8 TRIPEPTIDYL PEPTIDASE I CLN2"/>
    <property type="match status" value="1"/>
</dbReference>
<comment type="caution">
    <text evidence="11">The sequence shown here is derived from an EMBL/GenBank/DDBJ whole genome shotgun (WGS) entry which is preliminary data.</text>
</comment>
<dbReference type="InterPro" id="IPR000209">
    <property type="entry name" value="Peptidase_S8/S53_dom"/>
</dbReference>
<dbReference type="Gene3D" id="3.40.50.200">
    <property type="entry name" value="Peptidase S8/S53 domain"/>
    <property type="match status" value="1"/>
</dbReference>
<feature type="domain" description="Peptidase S53" evidence="10">
    <location>
        <begin position="261"/>
        <end position="670"/>
    </location>
</feature>
<keyword evidence="5" id="KW-0720">Serine protease</keyword>
<evidence type="ECO:0000313" key="12">
    <source>
        <dbReference type="Proteomes" id="UP001596356"/>
    </source>
</evidence>
<dbReference type="InterPro" id="IPR050819">
    <property type="entry name" value="Tripeptidyl-peptidase_I"/>
</dbReference>
<dbReference type="InterPro" id="IPR023828">
    <property type="entry name" value="Peptidase_S8_Ser-AS"/>
</dbReference>
<sequence>MRRTLPARVAVAAGSTAVLAVAFAVPSVANAAETGGRHVLNGKPAWAAQAARVGAVPSTTGLSFKVVLNLRDEAGAEALAQSVSDPSSANYRKFVSAAQWRSRFAPTDAQVKQVTSWLKSQGLKVGQIPANHRYVMVSGATASVNSAFGTSMSHFRYKGRTETAPATALTIPASLGSLVAGVAGLDSTARATPQSSTGSTNSVSTDGLRGMTKVTSDTTLPGPPDVFVNSGPCSSYYGQKSATSVPTLPGVKNPMPYVVCGYKPPQIRSAYGEDTMLQSGYDGRGATVAIVDAFASPTILKDATNYAKKNDPSHPLRSYQFSQSLPASYNSIDECGGNGWYGEETLDVEAVHATAPQANILYVGAASCGDYDLNSAVNTVVDNQLAQVISNSYGFSGEPTSISDVAEDHQTAMQAAGEGISLLFSAGDNGDEIANTGTRTVDYEASDPYVTAVGGTSLAVTQSGGYGWEQGWGTGKSTLKDGAWTPLPPAYVYGGGGGTSQLFKQPKYQQGVVPTSISNYFGNGAYRAVPDVAMVGDPQTGFLVGETQAFPDGTTKYSEYRIGGTSLSSPLFAGVVAVANQANGGPLGFLNPKLYKLAGTPAFTDVNHQGVTDAVVRVDFANGVDASDGLVTTARTINQTGTIFTRKGYDDVTGVGSPNGVSFFAGVTGSKSLVGAHGGGGGTKHTGPVTVAKPLR</sequence>
<evidence type="ECO:0000256" key="7">
    <source>
        <dbReference type="ARBA" id="ARBA00023145"/>
    </source>
</evidence>
<accession>A0ABW2APA4</accession>
<proteinExistence type="predicted"/>
<dbReference type="SUPFAM" id="SSF54897">
    <property type="entry name" value="Protease propeptides/inhibitors"/>
    <property type="match status" value="1"/>
</dbReference>
<keyword evidence="12" id="KW-1185">Reference proteome</keyword>
<evidence type="ECO:0000259" key="10">
    <source>
        <dbReference type="PROSITE" id="PS51695"/>
    </source>
</evidence>
<name>A0ABW2APA4_9MICO</name>
<organism evidence="11 12">
    <name type="scientific">Branchiibius cervicis</name>
    <dbReference type="NCBI Taxonomy" id="908252"/>
    <lineage>
        <taxon>Bacteria</taxon>
        <taxon>Bacillati</taxon>
        <taxon>Actinomycetota</taxon>
        <taxon>Actinomycetes</taxon>
        <taxon>Micrococcales</taxon>
        <taxon>Dermacoccaceae</taxon>
        <taxon>Branchiibius</taxon>
    </lineage>
</organism>
<dbReference type="GO" id="GO:0008233">
    <property type="term" value="F:peptidase activity"/>
    <property type="evidence" value="ECO:0007669"/>
    <property type="project" value="UniProtKB-KW"/>
</dbReference>
<feature type="compositionally biased region" description="Polar residues" evidence="8">
    <location>
        <begin position="189"/>
        <end position="205"/>
    </location>
</feature>
<evidence type="ECO:0000256" key="5">
    <source>
        <dbReference type="ARBA" id="ARBA00022825"/>
    </source>
</evidence>
<feature type="signal peptide" evidence="9">
    <location>
        <begin position="1"/>
        <end position="31"/>
    </location>
</feature>
<evidence type="ECO:0000256" key="8">
    <source>
        <dbReference type="SAM" id="MobiDB-lite"/>
    </source>
</evidence>
<feature type="region of interest" description="Disordered" evidence="8">
    <location>
        <begin position="188"/>
        <end position="208"/>
    </location>
</feature>
<dbReference type="PANTHER" id="PTHR14218:SF15">
    <property type="entry name" value="TRIPEPTIDYL-PEPTIDASE 1"/>
    <property type="match status" value="1"/>
</dbReference>
<dbReference type="InterPro" id="IPR036852">
    <property type="entry name" value="Peptidase_S8/S53_dom_sf"/>
</dbReference>
<protein>
    <submittedName>
        <fullName evidence="11">Protease pro-enzyme activation domain-containing protein</fullName>
    </submittedName>
</protein>
<keyword evidence="3" id="KW-0479">Metal-binding</keyword>
<dbReference type="EMBL" id="JBHSWJ010000002">
    <property type="protein sequence ID" value="MFC6712877.1"/>
    <property type="molecule type" value="Genomic_DNA"/>
</dbReference>
<evidence type="ECO:0000313" key="11">
    <source>
        <dbReference type="EMBL" id="MFC6712877.1"/>
    </source>
</evidence>
<dbReference type="Proteomes" id="UP001596356">
    <property type="component" value="Unassembled WGS sequence"/>
</dbReference>
<dbReference type="PROSITE" id="PS51695">
    <property type="entry name" value="SEDOLISIN"/>
    <property type="match status" value="1"/>
</dbReference>